<keyword evidence="3" id="KW-0418">Kinase</keyword>
<name>A0A0H2RYX9_9AGAM</name>
<feature type="region of interest" description="Disordered" evidence="1">
    <location>
        <begin position="946"/>
        <end position="978"/>
    </location>
</feature>
<dbReference type="Gene3D" id="1.10.510.10">
    <property type="entry name" value="Transferase(Phosphotransferase) domain 1"/>
    <property type="match status" value="1"/>
</dbReference>
<sequence length="1390" mass="149363">MCSHPHEDVFVKGDRVGAGLFLQGEVLCKVPCEEADEEDIADEFEVVKNLGSGSYAVVYLVREVRSELVYEDEEDYFGVGMEMGENDKERTVNGRGKHVMDRWRNEKRVAANGSGGRSRRVVYGREFAVKVLSKHNLDDDALRSQRFEATIHQSVPSHPNIVTLHRTLETPSLLLLVLEYVPGEDLFYFLEKARDREDEDGPELASPSRPNPRYRRRKGCSLDDESDCDCEDTETGDESICESSESSETTGSGGATPPTPSLLAALDSSSLLSRRRLRLVGSMFAQMCEAVAVCHDVGVYHRDIKPENFLVTDSIDSYDRRVVVVKLTDFGLSTRESESGDMDCGSAPYMSYECRNNCAPTYSPRSADVWSLGIVLINMLYHINPWTDTTQGVCPSFTAFRDDPVSFFLTRFAGMQPVFAEFLAKRVFCILPSNDPLDVAGQRIGARELGKWIKEKLVTVMGRRKDEPAVLDAGVTEMFEEAINAQPGPIRMHTPLPHSPAQHAIPLPQQLNAVAGVLADLPSVSPSPRWRHKRGLSNASSIGYSLSSVPQSRRPVSRKTSFSVAPGEGICAPGMMASTSSTGPFPMISRPTSAAGSRATTPLLRGRSLAASLGMSSTLSRAPSGSHELRTLFDHGIVEEEGESFGMGLGLEVNGQGASPAKDAHSPRSVHTHHHHHHRDSPSHRREADLDQTAGMVEVEEDNSRSPSRSESMASGMRRRKRGARKNKNVQLQQRLEMLEKAMLEQQQKLDSTQQELDRVRQVQQPTQTPGPQIHAVPASTSKAAEVNLESLADKSQRLARELSRTSRSASVSQLNQHGQRISPSSSQRGPVDASSSSLAPGPPTLRRAVSDLSNSGHPDSDWEREASLNSSFTYTLPFSNGLPPSVKVSHNPGPLPRSLLHLEAEAHLQSSSGLPSTFPVLRTPSGSLSSSNVPSFTSILANSAASSSPSKAKPSSVHTSISASSVPPPVPSPTATISPAIVKKTSKWKLNFGKSSNTLSRSTLPSSSDEVLIIGSPDADVGDEQHRHETVSITSSEHSSKSAKLKSKAPANGALGPLPGTTPSVSRNRPQPAAAANWGPFAYGYPERTERPPRRNRDTSPASSRSNNRLHKAKQGGNTSANSSKTSLTVPSNSSKTSLNVLPSSNVGVADRENIVPASSSVTANNGIASSASSFVNGSVANSKSNWRTSTSSASSSLTGSSASSAYSRYSNASVGSLSTVATSVSAGTSGSGSSNWRRDSTASVASSVNAPPPNVKILSGVPWELDQLPRQLHPKPAGDIFGNPPRKQRTRKPKDLPTINERPNNHGTTAKSPLSQRVDVNHSSTDLRMEGRNSRDGGSLSLVRSAGSGGGDDDDSFVDGEGRDGAPRKVQKGQITALGKMLLAFKKG</sequence>
<evidence type="ECO:0000313" key="4">
    <source>
        <dbReference type="Proteomes" id="UP000053477"/>
    </source>
</evidence>
<dbReference type="InterPro" id="IPR008271">
    <property type="entry name" value="Ser/Thr_kinase_AS"/>
</dbReference>
<gene>
    <name evidence="3" type="ORF">SCHPADRAFT_887366</name>
</gene>
<dbReference type="InterPro" id="IPR011009">
    <property type="entry name" value="Kinase-like_dom_sf"/>
</dbReference>
<feature type="compositionally biased region" description="Low complexity" evidence="1">
    <location>
        <begin position="946"/>
        <end position="966"/>
    </location>
</feature>
<feature type="region of interest" description="Disordered" evidence="1">
    <location>
        <begin position="798"/>
        <end position="865"/>
    </location>
</feature>
<protein>
    <submittedName>
        <fullName evidence="3">Kinase-like protein</fullName>
    </submittedName>
</protein>
<dbReference type="OrthoDB" id="541276at2759"/>
<dbReference type="GO" id="GO:0004674">
    <property type="term" value="F:protein serine/threonine kinase activity"/>
    <property type="evidence" value="ECO:0007669"/>
    <property type="project" value="InterPro"/>
</dbReference>
<reference evidence="3 4" key="1">
    <citation type="submission" date="2015-04" db="EMBL/GenBank/DDBJ databases">
        <title>Complete genome sequence of Schizopora paradoxa KUC8140, a cosmopolitan wood degrader in East Asia.</title>
        <authorList>
            <consortium name="DOE Joint Genome Institute"/>
            <person name="Min B."/>
            <person name="Park H."/>
            <person name="Jang Y."/>
            <person name="Kim J.-J."/>
            <person name="Kim K.H."/>
            <person name="Pangilinan J."/>
            <person name="Lipzen A."/>
            <person name="Riley R."/>
            <person name="Grigoriev I.V."/>
            <person name="Spatafora J.W."/>
            <person name="Choi I.-G."/>
        </authorList>
    </citation>
    <scope>NUCLEOTIDE SEQUENCE [LARGE SCALE GENOMIC DNA]</scope>
    <source>
        <strain evidence="3 4">KUC8140</strain>
    </source>
</reference>
<proteinExistence type="predicted"/>
<feature type="compositionally biased region" description="Basic and acidic residues" evidence="1">
    <location>
        <begin position="1088"/>
        <end position="1099"/>
    </location>
</feature>
<feature type="region of interest" description="Disordered" evidence="1">
    <location>
        <begin position="1180"/>
        <end position="1204"/>
    </location>
</feature>
<dbReference type="STRING" id="27342.A0A0H2RYX9"/>
<feature type="region of interest" description="Disordered" evidence="1">
    <location>
        <begin position="1272"/>
        <end position="1374"/>
    </location>
</feature>
<feature type="compositionally biased region" description="Low complexity" evidence="1">
    <location>
        <begin position="545"/>
        <end position="554"/>
    </location>
</feature>
<feature type="region of interest" description="Disordered" evidence="1">
    <location>
        <begin position="1225"/>
        <end position="1256"/>
    </location>
</feature>
<dbReference type="EMBL" id="KQ085910">
    <property type="protein sequence ID" value="KLO16914.1"/>
    <property type="molecule type" value="Genomic_DNA"/>
</dbReference>
<evidence type="ECO:0000259" key="2">
    <source>
        <dbReference type="PROSITE" id="PS50011"/>
    </source>
</evidence>
<feature type="region of interest" description="Disordered" evidence="1">
    <location>
        <begin position="745"/>
        <end position="782"/>
    </location>
</feature>
<feature type="region of interest" description="Disordered" evidence="1">
    <location>
        <begin position="197"/>
        <end position="262"/>
    </location>
</feature>
<keyword evidence="4" id="KW-1185">Reference proteome</keyword>
<feature type="compositionally biased region" description="Polar residues" evidence="1">
    <location>
        <begin position="806"/>
        <end position="839"/>
    </location>
</feature>
<dbReference type="InParanoid" id="A0A0H2RYX9"/>
<evidence type="ECO:0000313" key="3">
    <source>
        <dbReference type="EMBL" id="KLO16914.1"/>
    </source>
</evidence>
<dbReference type="SMART" id="SM00220">
    <property type="entry name" value="S_TKc"/>
    <property type="match status" value="1"/>
</dbReference>
<feature type="compositionally biased region" description="Basic residues" evidence="1">
    <location>
        <begin position="668"/>
        <end position="679"/>
    </location>
</feature>
<feature type="domain" description="Protein kinase" evidence="2">
    <location>
        <begin position="44"/>
        <end position="479"/>
    </location>
</feature>
<dbReference type="GO" id="GO:0010506">
    <property type="term" value="P:regulation of autophagy"/>
    <property type="evidence" value="ECO:0007669"/>
    <property type="project" value="InterPro"/>
</dbReference>
<feature type="compositionally biased region" description="Low complexity" evidence="1">
    <location>
        <begin position="1183"/>
        <end position="1204"/>
    </location>
</feature>
<dbReference type="Proteomes" id="UP000053477">
    <property type="component" value="Unassembled WGS sequence"/>
</dbReference>
<organism evidence="3 4">
    <name type="scientific">Schizopora paradoxa</name>
    <dbReference type="NCBI Taxonomy" id="27342"/>
    <lineage>
        <taxon>Eukaryota</taxon>
        <taxon>Fungi</taxon>
        <taxon>Dikarya</taxon>
        <taxon>Basidiomycota</taxon>
        <taxon>Agaricomycotina</taxon>
        <taxon>Agaricomycetes</taxon>
        <taxon>Hymenochaetales</taxon>
        <taxon>Schizoporaceae</taxon>
        <taxon>Schizopora</taxon>
    </lineage>
</organism>
<feature type="compositionally biased region" description="Low complexity" evidence="1">
    <location>
        <begin position="705"/>
        <end position="716"/>
    </location>
</feature>
<dbReference type="PROSITE" id="PS00108">
    <property type="entry name" value="PROTEIN_KINASE_ST"/>
    <property type="match status" value="1"/>
</dbReference>
<dbReference type="PROSITE" id="PS50011">
    <property type="entry name" value="PROTEIN_KINASE_DOM"/>
    <property type="match status" value="1"/>
</dbReference>
<feature type="region of interest" description="Disordered" evidence="1">
    <location>
        <begin position="653"/>
        <end position="730"/>
    </location>
</feature>
<feature type="compositionally biased region" description="Basic residues" evidence="1">
    <location>
        <begin position="717"/>
        <end position="728"/>
    </location>
</feature>
<feature type="compositionally biased region" description="Polar residues" evidence="1">
    <location>
        <begin position="1117"/>
        <end position="1146"/>
    </location>
</feature>
<feature type="compositionally biased region" description="Polar residues" evidence="1">
    <location>
        <begin position="745"/>
        <end position="755"/>
    </location>
</feature>
<dbReference type="PANTHER" id="PTHR24348">
    <property type="entry name" value="SERINE/THREONINE-PROTEIN KINASE UNC-51-RELATED"/>
    <property type="match status" value="1"/>
</dbReference>
<dbReference type="InterPro" id="IPR000719">
    <property type="entry name" value="Prot_kinase_dom"/>
</dbReference>
<dbReference type="GO" id="GO:0005737">
    <property type="term" value="C:cytoplasm"/>
    <property type="evidence" value="ECO:0007669"/>
    <property type="project" value="TreeGrafter"/>
</dbReference>
<dbReference type="PANTHER" id="PTHR24348:SF68">
    <property type="entry name" value="SERINE_THREONINE-PROTEIN KINASE ATG1C"/>
    <property type="match status" value="1"/>
</dbReference>
<feature type="compositionally biased region" description="Low complexity" evidence="1">
    <location>
        <begin position="1225"/>
        <end position="1236"/>
    </location>
</feature>
<feature type="compositionally biased region" description="Basic and acidic residues" evidence="1">
    <location>
        <begin position="1327"/>
        <end position="1337"/>
    </location>
</feature>
<feature type="compositionally biased region" description="Acidic residues" evidence="1">
    <location>
        <begin position="222"/>
        <end position="240"/>
    </location>
</feature>
<dbReference type="InterPro" id="IPR045269">
    <property type="entry name" value="Atg1-like"/>
</dbReference>
<feature type="region of interest" description="Disordered" evidence="1">
    <location>
        <begin position="541"/>
        <end position="563"/>
    </location>
</feature>
<dbReference type="SUPFAM" id="SSF56112">
    <property type="entry name" value="Protein kinase-like (PK-like)"/>
    <property type="match status" value="1"/>
</dbReference>
<feature type="compositionally biased region" description="Basic and acidic residues" evidence="1">
    <location>
        <begin position="680"/>
        <end position="689"/>
    </location>
</feature>
<keyword evidence="3" id="KW-0808">Transferase</keyword>
<dbReference type="Pfam" id="PF00069">
    <property type="entry name" value="Pkinase"/>
    <property type="match status" value="2"/>
</dbReference>
<feature type="compositionally biased region" description="Polar residues" evidence="1">
    <location>
        <begin position="1303"/>
        <end position="1317"/>
    </location>
</feature>
<feature type="region of interest" description="Disordered" evidence="1">
    <location>
        <begin position="1015"/>
        <end position="1146"/>
    </location>
</feature>
<dbReference type="Gene3D" id="3.30.200.20">
    <property type="entry name" value="Phosphorylase Kinase, domain 1"/>
    <property type="match status" value="1"/>
</dbReference>
<dbReference type="GO" id="GO:0005524">
    <property type="term" value="F:ATP binding"/>
    <property type="evidence" value="ECO:0007669"/>
    <property type="project" value="InterPro"/>
</dbReference>
<accession>A0A0H2RYX9</accession>
<evidence type="ECO:0000256" key="1">
    <source>
        <dbReference type="SAM" id="MobiDB-lite"/>
    </source>
</evidence>